<accession>A0A255EAM0</accession>
<comment type="catalytic activity">
    <reaction evidence="1 9">
        <text>Release of an N-terminal pyroglutamyl group from a polypeptide, the second amino acid generally not being Pro.</text>
        <dbReference type="EC" id="3.4.19.3"/>
    </reaction>
</comment>
<feature type="region of interest" description="Disordered" evidence="11">
    <location>
        <begin position="102"/>
        <end position="123"/>
    </location>
</feature>
<evidence type="ECO:0000256" key="2">
    <source>
        <dbReference type="ARBA" id="ARBA00002280"/>
    </source>
</evidence>
<dbReference type="CDD" id="cd00501">
    <property type="entry name" value="Peptidase_C15"/>
    <property type="match status" value="1"/>
</dbReference>
<evidence type="ECO:0000313" key="12">
    <source>
        <dbReference type="EMBL" id="OYN86452.1"/>
    </source>
</evidence>
<keyword evidence="6" id="KW-0645">Protease</keyword>
<dbReference type="AlphaFoldDB" id="A0A255EAM0"/>
<evidence type="ECO:0000256" key="5">
    <source>
        <dbReference type="ARBA" id="ARBA00022490"/>
    </source>
</evidence>
<dbReference type="GO" id="GO:0006508">
    <property type="term" value="P:proteolysis"/>
    <property type="evidence" value="ECO:0007669"/>
    <property type="project" value="UniProtKB-KW"/>
</dbReference>
<dbReference type="PROSITE" id="PS01333">
    <property type="entry name" value="PYRASE_GLU"/>
    <property type="match status" value="1"/>
</dbReference>
<feature type="active site" evidence="9">
    <location>
        <position position="95"/>
    </location>
</feature>
<organism evidence="12 13">
    <name type="scientific">Parenemella sanctibonifatiensis</name>
    <dbReference type="NCBI Taxonomy" id="2016505"/>
    <lineage>
        <taxon>Bacteria</taxon>
        <taxon>Bacillati</taxon>
        <taxon>Actinomycetota</taxon>
        <taxon>Actinomycetes</taxon>
        <taxon>Propionibacteriales</taxon>
        <taxon>Propionibacteriaceae</taxon>
        <taxon>Parenemella</taxon>
    </lineage>
</organism>
<evidence type="ECO:0000313" key="13">
    <source>
        <dbReference type="Proteomes" id="UP000216533"/>
    </source>
</evidence>
<dbReference type="GO" id="GO:0005829">
    <property type="term" value="C:cytosol"/>
    <property type="evidence" value="ECO:0007669"/>
    <property type="project" value="InterPro"/>
</dbReference>
<evidence type="ECO:0000256" key="6">
    <source>
        <dbReference type="ARBA" id="ARBA00022670"/>
    </source>
</evidence>
<evidence type="ECO:0000256" key="8">
    <source>
        <dbReference type="ARBA" id="ARBA00022807"/>
    </source>
</evidence>
<dbReference type="EMBL" id="NMVI01000018">
    <property type="protein sequence ID" value="OYN86452.1"/>
    <property type="molecule type" value="Genomic_DNA"/>
</dbReference>
<gene>
    <name evidence="12" type="ORF">CGZ92_08875</name>
</gene>
<evidence type="ECO:0000256" key="7">
    <source>
        <dbReference type="ARBA" id="ARBA00022801"/>
    </source>
</evidence>
<dbReference type="Gene3D" id="3.40.630.20">
    <property type="entry name" value="Peptidase C15, pyroglutamyl peptidase I-like"/>
    <property type="match status" value="1"/>
</dbReference>
<dbReference type="Pfam" id="PF01470">
    <property type="entry name" value="Peptidase_C15"/>
    <property type="match status" value="1"/>
</dbReference>
<dbReference type="InterPro" id="IPR033693">
    <property type="entry name" value="PGPEP1_Glu_AS"/>
</dbReference>
<dbReference type="RefSeq" id="WP_094451020.1">
    <property type="nucleotide sequence ID" value="NZ_NMVI01000018.1"/>
</dbReference>
<comment type="caution">
    <text evidence="12">The sequence shown here is derived from an EMBL/GenBank/DDBJ whole genome shotgun (WGS) entry which is preliminary data.</text>
</comment>
<dbReference type="PANTHER" id="PTHR23402">
    <property type="entry name" value="PROTEASE FAMILY C15 PYROGLUTAMYL-PEPTIDASE I-RELATED"/>
    <property type="match status" value="1"/>
</dbReference>
<comment type="subcellular location">
    <subcellularLocation>
        <location evidence="3">Cytoplasm</location>
    </subcellularLocation>
</comment>
<proteinExistence type="inferred from homology"/>
<evidence type="ECO:0000256" key="11">
    <source>
        <dbReference type="SAM" id="MobiDB-lite"/>
    </source>
</evidence>
<dbReference type="Proteomes" id="UP000216533">
    <property type="component" value="Unassembled WGS sequence"/>
</dbReference>
<dbReference type="InterPro" id="IPR036440">
    <property type="entry name" value="Peptidase_C15-like_sf"/>
</dbReference>
<dbReference type="PANTHER" id="PTHR23402:SF1">
    <property type="entry name" value="PYROGLUTAMYL-PEPTIDASE I"/>
    <property type="match status" value="1"/>
</dbReference>
<dbReference type="EC" id="3.4.19.3" evidence="9"/>
<protein>
    <recommendedName>
        <fullName evidence="9">Pyroglutamyl-peptidase I</fullName>
        <ecNumber evidence="9">3.4.19.3</ecNumber>
    </recommendedName>
</protein>
<evidence type="ECO:0000256" key="4">
    <source>
        <dbReference type="ARBA" id="ARBA00006641"/>
    </source>
</evidence>
<dbReference type="SUPFAM" id="SSF53182">
    <property type="entry name" value="Pyrrolidone carboxyl peptidase (pyroglutamate aminopeptidase)"/>
    <property type="match status" value="1"/>
</dbReference>
<name>A0A255EAM0_9ACTN</name>
<dbReference type="InterPro" id="IPR000816">
    <property type="entry name" value="Peptidase_C15"/>
</dbReference>
<dbReference type="PRINTS" id="PR00706">
    <property type="entry name" value="PYROGLUPTASE"/>
</dbReference>
<keyword evidence="8" id="KW-0788">Thiol protease</keyword>
<evidence type="ECO:0000256" key="10">
    <source>
        <dbReference type="PROSITE-ProRule" id="PRU10077"/>
    </source>
</evidence>
<keyword evidence="5" id="KW-0963">Cytoplasm</keyword>
<keyword evidence="7" id="KW-0378">Hydrolase</keyword>
<dbReference type="InterPro" id="IPR016125">
    <property type="entry name" value="Peptidase_C15-like"/>
</dbReference>
<comment type="function">
    <text evidence="2">Removes 5-oxoproline from various penultimate amino acid residues except L-proline.</text>
</comment>
<evidence type="ECO:0000256" key="9">
    <source>
        <dbReference type="PROSITE-ProRule" id="PRU10076"/>
    </source>
</evidence>
<comment type="similarity">
    <text evidence="4">Belongs to the peptidase C15 family.</text>
</comment>
<evidence type="ECO:0000256" key="3">
    <source>
        <dbReference type="ARBA" id="ARBA00004496"/>
    </source>
</evidence>
<dbReference type="InterPro" id="IPR033694">
    <property type="entry name" value="PGPEP1_Cys_AS"/>
</dbReference>
<dbReference type="PROSITE" id="PS01334">
    <property type="entry name" value="PYRASE_CYS"/>
    <property type="match status" value="1"/>
</dbReference>
<sequence>MTEAATAPDSATGVRVLATGFEPFGDDSENASAAAVRRLAQSADLLPETVEVVVAELPVEFGRAVEVLHGLIERHSPDAVVAVGEAGGRSVVTPERCARNERRGRIADNAGHQPGGEPILPGGPQTRWAGVDLGAILEAIVGVGVPARVSDDAGRFVCNEVAYAVNALAVPGVFIHVPALRSQGRAGVGAETDDPASQVAGPDAEAGAVELTLDDLALALAAAAVAVADRRDRGGPQEAAD</sequence>
<evidence type="ECO:0000256" key="1">
    <source>
        <dbReference type="ARBA" id="ARBA00001770"/>
    </source>
</evidence>
<feature type="active site" evidence="10">
    <location>
        <position position="158"/>
    </location>
</feature>
<dbReference type="GO" id="GO:0016920">
    <property type="term" value="F:pyroglutamyl-peptidase activity"/>
    <property type="evidence" value="ECO:0007669"/>
    <property type="project" value="UniProtKB-EC"/>
</dbReference>
<reference evidence="12 13" key="1">
    <citation type="submission" date="2017-07" db="EMBL/GenBank/DDBJ databases">
        <title>Draft whole genome sequences of clinical Proprionibacteriaceae strains.</title>
        <authorList>
            <person name="Bernier A.-M."/>
            <person name="Bernard K."/>
            <person name="Domingo M.-C."/>
        </authorList>
    </citation>
    <scope>NUCLEOTIDE SEQUENCE [LARGE SCALE GENOMIC DNA]</scope>
    <source>
        <strain evidence="12 13">NML 160184</strain>
    </source>
</reference>